<accession>A0A426DJT0</accession>
<evidence type="ECO:0000313" key="2">
    <source>
        <dbReference type="EMBL" id="RRK32901.1"/>
    </source>
</evidence>
<evidence type="ECO:0000313" key="3">
    <source>
        <dbReference type="Proteomes" id="UP000274920"/>
    </source>
</evidence>
<dbReference type="EMBL" id="RHJS01000002">
    <property type="protein sequence ID" value="RRK32901.1"/>
    <property type="molecule type" value="Genomic_DNA"/>
</dbReference>
<dbReference type="AlphaFoldDB" id="A0A426DJT0"/>
<keyword evidence="1" id="KW-0812">Transmembrane</keyword>
<keyword evidence="3" id="KW-1185">Reference proteome</keyword>
<organism evidence="2 3">
    <name type="scientific">Schaedlerella arabinosiphila</name>
    <dbReference type="NCBI Taxonomy" id="2044587"/>
    <lineage>
        <taxon>Bacteria</taxon>
        <taxon>Bacillati</taxon>
        <taxon>Bacillota</taxon>
        <taxon>Clostridia</taxon>
        <taxon>Lachnospirales</taxon>
        <taxon>Lachnospiraceae</taxon>
        <taxon>Schaedlerella</taxon>
    </lineage>
</organism>
<feature type="transmembrane region" description="Helical" evidence="1">
    <location>
        <begin position="110"/>
        <end position="129"/>
    </location>
</feature>
<dbReference type="RefSeq" id="WP_125128310.1">
    <property type="nucleotide sequence ID" value="NZ_RHJS01000002.1"/>
</dbReference>
<name>A0A426DJT0_9FIRM</name>
<reference evidence="2" key="1">
    <citation type="submission" date="2018-10" db="EMBL/GenBank/DDBJ databases">
        <title>Schaedlerella arabinophila gen. nov. sp. nov., isolated from the mouse intestinal tract and comparative analysis with the genome of the closely related altered Schaedler flora strain ASF502.</title>
        <authorList>
            <person name="Miyake S."/>
            <person name="Soh M."/>
            <person name="Seedorf H."/>
        </authorList>
    </citation>
    <scope>NUCLEOTIDE SEQUENCE [LARGE SCALE GENOMIC DNA]</scope>
    <source>
        <strain evidence="2">DSM 106076</strain>
    </source>
</reference>
<keyword evidence="1" id="KW-0472">Membrane</keyword>
<sequence length="363" mass="40767">MANKNECYLCGGKLRGGYCPACGLDNTRIHRKHYHLNESYTVESMNGDAGQASEKCGYKAEQDKGSFETEKKEKKSKPVFKYNAQFQNTKFGNNGRNTAWNAHSSGKSKIAVAVIISVFVLMGGVANYISENGLHFGGLSEPEADPGYAGPYEYAERELAETGDHYETELIQGEYLVGVHLPEGSYTAELLEGSGGLSLEDMENGIYIWQSFGTEEEYDEVQVLEDIRLYEGAHVTVRDPVILKLTTENGQTDDLEFTENPLTETVTVKKDETLTVGDEIVQGVYDLHVESGWGILRCMIIDEDYEDGYYETSYWLSGEEMDDTYRNLYLREGTVVTAEENSLELVPSEVIGTGDYWEYYQYD</sequence>
<proteinExistence type="predicted"/>
<dbReference type="Proteomes" id="UP000274920">
    <property type="component" value="Unassembled WGS sequence"/>
</dbReference>
<comment type="caution">
    <text evidence="2">The sequence shown here is derived from an EMBL/GenBank/DDBJ whole genome shotgun (WGS) entry which is preliminary data.</text>
</comment>
<keyword evidence="1" id="KW-1133">Transmembrane helix</keyword>
<evidence type="ECO:0000256" key="1">
    <source>
        <dbReference type="SAM" id="Phobius"/>
    </source>
</evidence>
<gene>
    <name evidence="2" type="ORF">EBB54_17195</name>
</gene>
<protein>
    <submittedName>
        <fullName evidence="2">Uncharacterized protein</fullName>
    </submittedName>
</protein>